<evidence type="ECO:0000313" key="2">
    <source>
        <dbReference type="EMBL" id="AST59181.1"/>
    </source>
</evidence>
<proteinExistence type="inferred from homology"/>
<reference evidence="2 4" key="1">
    <citation type="submission" date="2016-08" db="EMBL/GenBank/DDBJ databases">
        <title>A novel genetic cassette of butanologenic Thermoanaerobacterium thermosaccharolyticum that directly convert cellulose to butanol.</title>
        <authorList>
            <person name="Li T."/>
            <person name="He J."/>
        </authorList>
    </citation>
    <scope>NUCLEOTIDE SEQUENCE [LARGE SCALE GENOMIC DNA]</scope>
    <source>
        <strain evidence="2 4">TG57</strain>
    </source>
</reference>
<dbReference type="HAMAP" id="MF_01448">
    <property type="entry name" value="UPF0473"/>
    <property type="match status" value="1"/>
</dbReference>
<accession>A0A231VI00</accession>
<dbReference type="RefSeq" id="WP_015311510.1">
    <property type="nucleotide sequence ID" value="NZ_CP016893.1"/>
</dbReference>
<evidence type="ECO:0000313" key="4">
    <source>
        <dbReference type="Proteomes" id="UP000214975"/>
    </source>
</evidence>
<dbReference type="AlphaFoldDB" id="A0A231VI00"/>
<reference evidence="3 5" key="2">
    <citation type="submission" date="2017-06" db="EMBL/GenBank/DDBJ databases">
        <title>Isolation and characterization of a thermophilic and butanogenic Thermoanaerobacterium thermosaccharolyticum M5 capable of efficient degradation of hemicellulose.</title>
        <authorList>
            <person name="Xin F."/>
            <person name="Jiang Y."/>
        </authorList>
    </citation>
    <scope>NUCLEOTIDE SEQUENCE [LARGE SCALE GENOMIC DNA]</scope>
    <source>
        <strain evidence="3 5">M5</strain>
    </source>
</reference>
<name>A0A231VI00_THETR</name>
<dbReference type="Proteomes" id="UP000214975">
    <property type="component" value="Chromosome"/>
</dbReference>
<dbReference type="InterPro" id="IPR009711">
    <property type="entry name" value="UPF0473"/>
</dbReference>
<evidence type="ECO:0000256" key="1">
    <source>
        <dbReference type="HAMAP-Rule" id="MF_01448"/>
    </source>
</evidence>
<dbReference type="Proteomes" id="UP000215301">
    <property type="component" value="Unassembled WGS sequence"/>
</dbReference>
<comment type="similarity">
    <text evidence="1">Belongs to the UPF0473 family.</text>
</comment>
<evidence type="ECO:0000313" key="5">
    <source>
        <dbReference type="Proteomes" id="UP000215301"/>
    </source>
</evidence>
<dbReference type="Pfam" id="PF06949">
    <property type="entry name" value="DUF1292"/>
    <property type="match status" value="1"/>
</dbReference>
<sequence length="102" mass="11739">MDNELNNDIIELIDEDGNEVDFELISSFELDDTRYAVVAPVDSDSDDAYILRVEQDENGEDIFVGIEDEDEFNDVVEAYNELMEEYDCDCCDDDGDHDHDNE</sequence>
<organism evidence="3 5">
    <name type="scientific">Thermoanaerobacterium thermosaccharolyticum</name>
    <name type="common">Clostridium thermosaccharolyticum</name>
    <dbReference type="NCBI Taxonomy" id="1517"/>
    <lineage>
        <taxon>Bacteria</taxon>
        <taxon>Bacillati</taxon>
        <taxon>Bacillota</taxon>
        <taxon>Clostridia</taxon>
        <taxon>Thermoanaerobacterales</taxon>
        <taxon>Thermoanaerobacteraceae</taxon>
        <taxon>Thermoanaerobacterium</taxon>
    </lineage>
</organism>
<gene>
    <name evidence="3" type="ORF">CE561_07570</name>
    <name evidence="2" type="ORF">Thert_03462</name>
</gene>
<protein>
    <recommendedName>
        <fullName evidence="1">UPF0473 protein CE561_07570</fullName>
    </recommendedName>
</protein>
<dbReference type="EMBL" id="CP016893">
    <property type="protein sequence ID" value="AST59181.1"/>
    <property type="molecule type" value="Genomic_DNA"/>
</dbReference>
<evidence type="ECO:0000313" key="3">
    <source>
        <dbReference type="EMBL" id="OXT07678.1"/>
    </source>
</evidence>
<dbReference type="EMBL" id="NKHD01000020">
    <property type="protein sequence ID" value="OXT07678.1"/>
    <property type="molecule type" value="Genomic_DNA"/>
</dbReference>